<dbReference type="InterPro" id="IPR000725">
    <property type="entry name" value="Olfact_rcpt"/>
</dbReference>
<evidence type="ECO:0000256" key="4">
    <source>
        <dbReference type="ARBA" id="ARBA00022606"/>
    </source>
</evidence>
<keyword evidence="7 14" id="KW-1133">Transmembrane helix</keyword>
<feature type="transmembrane region" description="Helical" evidence="14">
    <location>
        <begin position="61"/>
        <end position="81"/>
    </location>
</feature>
<dbReference type="InterPro" id="IPR000276">
    <property type="entry name" value="GPCR_Rhodpsn"/>
</dbReference>
<accession>M7CCB9</accession>
<protein>
    <recommendedName>
        <fullName evidence="14">Olfactory receptor</fullName>
    </recommendedName>
</protein>
<evidence type="ECO:0000256" key="10">
    <source>
        <dbReference type="ARBA" id="ARBA00023170"/>
    </source>
</evidence>
<dbReference type="GO" id="GO:0004930">
    <property type="term" value="F:G protein-coupled receptor activity"/>
    <property type="evidence" value="ECO:0007669"/>
    <property type="project" value="UniProtKB-KW"/>
</dbReference>
<dbReference type="SUPFAM" id="SSF81321">
    <property type="entry name" value="Family A G protein-coupled receptor-like"/>
    <property type="match status" value="1"/>
</dbReference>
<feature type="transmembrane region" description="Helical" evidence="14">
    <location>
        <begin position="29"/>
        <end position="54"/>
    </location>
</feature>
<dbReference type="CDD" id="cd15911">
    <property type="entry name" value="7tmA_OR11A-like"/>
    <property type="match status" value="1"/>
</dbReference>
<dbReference type="PRINTS" id="PR00237">
    <property type="entry name" value="GPCRRHODOPSN"/>
</dbReference>
<comment type="similarity">
    <text evidence="2 13">Belongs to the G-protein coupled receptor 1 family.</text>
</comment>
<proteinExistence type="inferred from homology"/>
<dbReference type="PANTHER" id="PTHR26452">
    <property type="entry name" value="OLFACTORY RECEPTOR"/>
    <property type="match status" value="1"/>
</dbReference>
<dbReference type="GO" id="GO:0004984">
    <property type="term" value="F:olfactory receptor activity"/>
    <property type="evidence" value="ECO:0007669"/>
    <property type="project" value="InterPro"/>
</dbReference>
<keyword evidence="5 13" id="KW-0812">Transmembrane</keyword>
<dbReference type="eggNOG" id="ENOG502SKM8">
    <property type="taxonomic scope" value="Eukaryota"/>
</dbReference>
<evidence type="ECO:0000256" key="5">
    <source>
        <dbReference type="ARBA" id="ARBA00022692"/>
    </source>
</evidence>
<reference evidence="17" key="1">
    <citation type="journal article" date="2013" name="Nat. Genet.">
        <title>The draft genomes of soft-shell turtle and green sea turtle yield insights into the development and evolution of the turtle-specific body plan.</title>
        <authorList>
            <person name="Wang Z."/>
            <person name="Pascual-Anaya J."/>
            <person name="Zadissa A."/>
            <person name="Li W."/>
            <person name="Niimura Y."/>
            <person name="Huang Z."/>
            <person name="Li C."/>
            <person name="White S."/>
            <person name="Xiong Z."/>
            <person name="Fang D."/>
            <person name="Wang B."/>
            <person name="Ming Y."/>
            <person name="Chen Y."/>
            <person name="Zheng Y."/>
            <person name="Kuraku S."/>
            <person name="Pignatelli M."/>
            <person name="Herrero J."/>
            <person name="Beal K."/>
            <person name="Nozawa M."/>
            <person name="Li Q."/>
            <person name="Wang J."/>
            <person name="Zhang H."/>
            <person name="Yu L."/>
            <person name="Shigenobu S."/>
            <person name="Wang J."/>
            <person name="Liu J."/>
            <person name="Flicek P."/>
            <person name="Searle S."/>
            <person name="Wang J."/>
            <person name="Kuratani S."/>
            <person name="Yin Y."/>
            <person name="Aken B."/>
            <person name="Zhang G."/>
            <person name="Irie N."/>
        </authorList>
    </citation>
    <scope>NUCLEOTIDE SEQUENCE [LARGE SCALE GENOMIC DNA]</scope>
</reference>
<dbReference type="InterPro" id="IPR050516">
    <property type="entry name" value="Olfactory_GPCR"/>
</dbReference>
<dbReference type="FunFam" id="1.10.1220.70:FF:000001">
    <property type="entry name" value="Olfactory receptor"/>
    <property type="match status" value="1"/>
</dbReference>
<dbReference type="GO" id="GO:0005886">
    <property type="term" value="C:plasma membrane"/>
    <property type="evidence" value="ECO:0007669"/>
    <property type="project" value="UniProtKB-SubCell"/>
</dbReference>
<evidence type="ECO:0000256" key="1">
    <source>
        <dbReference type="ARBA" id="ARBA00004651"/>
    </source>
</evidence>
<evidence type="ECO:0000256" key="2">
    <source>
        <dbReference type="ARBA" id="ARBA00010663"/>
    </source>
</evidence>
<evidence type="ECO:0000256" key="9">
    <source>
        <dbReference type="ARBA" id="ARBA00023136"/>
    </source>
</evidence>
<evidence type="ECO:0000256" key="12">
    <source>
        <dbReference type="ARBA" id="ARBA00023224"/>
    </source>
</evidence>
<feature type="transmembrane region" description="Helical" evidence="14">
    <location>
        <begin position="241"/>
        <end position="264"/>
    </location>
</feature>
<keyword evidence="17" id="KW-1185">Reference proteome</keyword>
<feature type="transmembrane region" description="Helical" evidence="14">
    <location>
        <begin position="143"/>
        <end position="171"/>
    </location>
</feature>
<dbReference type="AlphaFoldDB" id="M7CCB9"/>
<feature type="transmembrane region" description="Helical" evidence="14">
    <location>
        <begin position="276"/>
        <end position="295"/>
    </location>
</feature>
<keyword evidence="4 14" id="KW-0716">Sensory transduction</keyword>
<dbReference type="PROSITE" id="PS00237">
    <property type="entry name" value="G_PROTEIN_RECEP_F1_1"/>
    <property type="match status" value="1"/>
</dbReference>
<dbReference type="PROSITE" id="PS50262">
    <property type="entry name" value="G_PROTEIN_RECEP_F1_2"/>
    <property type="match status" value="1"/>
</dbReference>
<dbReference type="OrthoDB" id="5967130at2759"/>
<sequence length="318" mass="35497">MADTELGNETAVKQFILLGFGDLPEPTSFLFLLFLLIYIATLAGNILIAALVVADECLHTPMYFFLGILSCLETCYISTILPRVLASLLTGDRTISVSSCFVQYYFFGGLAAAECYLLSVMSYDRYLAICKPLHYGTVMNGKFCLQLAAGSCIIAFVVVTIFICLMSQLTFCGPSKIDHFFCDFTPVVQLSCSDTYLIELVAFCFASIDIFPPFLLTLTSYICIIATVVRIPSTTGKQRAFSTCSSHLIVVTTFYGTLIMVYVVPKTHTLRNLNKVFSVFYTVLTPMLNPLIYSLRNKEVKEALRKSLNRFVAFVRIW</sequence>
<evidence type="ECO:0000256" key="3">
    <source>
        <dbReference type="ARBA" id="ARBA00022475"/>
    </source>
</evidence>
<dbReference type="KEGG" id="cmy:102931132"/>
<comment type="subcellular location">
    <subcellularLocation>
        <location evidence="1 14">Cell membrane</location>
        <topology evidence="1 14">Multi-pass membrane protein</topology>
    </subcellularLocation>
</comment>
<dbReference type="Pfam" id="PF13853">
    <property type="entry name" value="7tm_4"/>
    <property type="match status" value="1"/>
</dbReference>
<evidence type="ECO:0000313" key="17">
    <source>
        <dbReference type="Proteomes" id="UP000031443"/>
    </source>
</evidence>
<keyword evidence="12 13" id="KW-0807">Transducer</keyword>
<evidence type="ECO:0000256" key="13">
    <source>
        <dbReference type="RuleBase" id="RU000688"/>
    </source>
</evidence>
<dbReference type="InterPro" id="IPR017452">
    <property type="entry name" value="GPCR_Rhodpsn_7TM"/>
</dbReference>
<evidence type="ECO:0000256" key="8">
    <source>
        <dbReference type="ARBA" id="ARBA00023040"/>
    </source>
</evidence>
<evidence type="ECO:0000256" key="6">
    <source>
        <dbReference type="ARBA" id="ARBA00022725"/>
    </source>
</evidence>
<evidence type="ECO:0000313" key="16">
    <source>
        <dbReference type="EMBL" id="EMP42343.1"/>
    </source>
</evidence>
<dbReference type="PRINTS" id="PR00245">
    <property type="entry name" value="OLFACTORYR"/>
</dbReference>
<keyword evidence="10 13" id="KW-0675">Receptor</keyword>
<feature type="transmembrane region" description="Helical" evidence="14">
    <location>
        <begin position="210"/>
        <end position="229"/>
    </location>
</feature>
<name>M7CCB9_CHEMY</name>
<keyword evidence="9 14" id="KW-0472">Membrane</keyword>
<feature type="domain" description="G-protein coupled receptors family 1 profile" evidence="15">
    <location>
        <begin position="44"/>
        <end position="293"/>
    </location>
</feature>
<feature type="transmembrane region" description="Helical" evidence="14">
    <location>
        <begin position="101"/>
        <end position="123"/>
    </location>
</feature>
<gene>
    <name evidence="16" type="ORF">UY3_00394</name>
</gene>
<keyword evidence="6 14" id="KW-0552">Olfaction</keyword>
<organism evidence="16 17">
    <name type="scientific">Chelonia mydas</name>
    <name type="common">Green sea-turtle</name>
    <name type="synonym">Chelonia agassizi</name>
    <dbReference type="NCBI Taxonomy" id="8469"/>
    <lineage>
        <taxon>Eukaryota</taxon>
        <taxon>Metazoa</taxon>
        <taxon>Chordata</taxon>
        <taxon>Craniata</taxon>
        <taxon>Vertebrata</taxon>
        <taxon>Euteleostomi</taxon>
        <taxon>Archelosauria</taxon>
        <taxon>Testudinata</taxon>
        <taxon>Testudines</taxon>
        <taxon>Cryptodira</taxon>
        <taxon>Durocryptodira</taxon>
        <taxon>Americhelydia</taxon>
        <taxon>Chelonioidea</taxon>
        <taxon>Cheloniidae</taxon>
        <taxon>Chelonia</taxon>
    </lineage>
</organism>
<dbReference type="Gene3D" id="1.20.1070.10">
    <property type="entry name" value="Rhodopsin 7-helix transmembrane proteins"/>
    <property type="match status" value="1"/>
</dbReference>
<evidence type="ECO:0000259" key="15">
    <source>
        <dbReference type="PROSITE" id="PS50262"/>
    </source>
</evidence>
<keyword evidence="11" id="KW-0325">Glycoprotein</keyword>
<evidence type="ECO:0000256" key="7">
    <source>
        <dbReference type="ARBA" id="ARBA00022989"/>
    </source>
</evidence>
<evidence type="ECO:0000256" key="11">
    <source>
        <dbReference type="ARBA" id="ARBA00023180"/>
    </source>
</evidence>
<dbReference type="FunFam" id="1.20.1070.10:FF:000010">
    <property type="entry name" value="Olfactory receptor"/>
    <property type="match status" value="1"/>
</dbReference>
<keyword evidence="8 13" id="KW-0297">G-protein coupled receptor</keyword>
<dbReference type="EMBL" id="KB475301">
    <property type="protein sequence ID" value="EMP42343.1"/>
    <property type="molecule type" value="Genomic_DNA"/>
</dbReference>
<keyword evidence="3 14" id="KW-1003">Cell membrane</keyword>
<dbReference type="Proteomes" id="UP000031443">
    <property type="component" value="Unassembled WGS sequence"/>
</dbReference>
<evidence type="ECO:0000256" key="14">
    <source>
        <dbReference type="RuleBase" id="RU363047"/>
    </source>
</evidence>